<name>E3Q9W8_COLGM</name>
<dbReference type="VEuPathDB" id="FungiDB:GLRG_02800"/>
<evidence type="ECO:0000313" key="2">
    <source>
        <dbReference type="EMBL" id="EFQ27656.1"/>
    </source>
</evidence>
<sequence length="168" mass="17033">MPIAYQRNINTKRTIAMAAPRRTAHTWLPPAAELIKTCDGAGVPVGPPGRAGVVGQYPVAGVVNGTAAICNGTVSVTWLVPFAPHALHEASVVVSGTQTAAGALSPQYLLHSGTRIVVWYSTGIRDARPVASTVVYVMVVTSVDVEGGCGSGSPSGGGGGDTSSDVRP</sequence>
<evidence type="ECO:0000313" key="3">
    <source>
        <dbReference type="Proteomes" id="UP000008782"/>
    </source>
</evidence>
<accession>E3Q9W8</accession>
<dbReference type="RefSeq" id="XP_008091676.1">
    <property type="nucleotide sequence ID" value="XM_008093485.1"/>
</dbReference>
<feature type="compositionally biased region" description="Gly residues" evidence="1">
    <location>
        <begin position="149"/>
        <end position="161"/>
    </location>
</feature>
<dbReference type="HOGENOM" id="CLU_1586347_0_0_1"/>
<protein>
    <submittedName>
        <fullName evidence="2">Uncharacterized protein</fullName>
    </submittedName>
</protein>
<evidence type="ECO:0000256" key="1">
    <source>
        <dbReference type="SAM" id="MobiDB-lite"/>
    </source>
</evidence>
<feature type="region of interest" description="Disordered" evidence="1">
    <location>
        <begin position="149"/>
        <end position="168"/>
    </location>
</feature>
<keyword evidence="3" id="KW-1185">Reference proteome</keyword>
<organism evidence="3">
    <name type="scientific">Colletotrichum graminicola (strain M1.001 / M2 / FGSC 10212)</name>
    <name type="common">Maize anthracnose fungus</name>
    <name type="synonym">Glomerella graminicola</name>
    <dbReference type="NCBI Taxonomy" id="645133"/>
    <lineage>
        <taxon>Eukaryota</taxon>
        <taxon>Fungi</taxon>
        <taxon>Dikarya</taxon>
        <taxon>Ascomycota</taxon>
        <taxon>Pezizomycotina</taxon>
        <taxon>Sordariomycetes</taxon>
        <taxon>Hypocreomycetidae</taxon>
        <taxon>Glomerellales</taxon>
        <taxon>Glomerellaceae</taxon>
        <taxon>Colletotrichum</taxon>
        <taxon>Colletotrichum graminicola species complex</taxon>
    </lineage>
</organism>
<dbReference type="Proteomes" id="UP000008782">
    <property type="component" value="Unassembled WGS sequence"/>
</dbReference>
<dbReference type="GeneID" id="24408165"/>
<gene>
    <name evidence="2" type="ORF">GLRG_02800</name>
</gene>
<dbReference type="AlphaFoldDB" id="E3Q9W8"/>
<proteinExistence type="predicted"/>
<dbReference type="EMBL" id="GG697338">
    <property type="protein sequence ID" value="EFQ27656.1"/>
    <property type="molecule type" value="Genomic_DNA"/>
</dbReference>
<reference evidence="3" key="1">
    <citation type="journal article" date="2012" name="Nat. Genet.">
        <title>Lifestyle transitions in plant pathogenic Colletotrichum fungi deciphered by genome and transcriptome analyses.</title>
        <authorList>
            <person name="O'Connell R.J."/>
            <person name="Thon M.R."/>
            <person name="Hacquard S."/>
            <person name="Amyotte S.G."/>
            <person name="Kleemann J."/>
            <person name="Torres M.F."/>
            <person name="Damm U."/>
            <person name="Buiate E.A."/>
            <person name="Epstein L."/>
            <person name="Alkan N."/>
            <person name="Altmueller J."/>
            <person name="Alvarado-Balderrama L."/>
            <person name="Bauser C.A."/>
            <person name="Becker C."/>
            <person name="Birren B.W."/>
            <person name="Chen Z."/>
            <person name="Choi J."/>
            <person name="Crouch J.A."/>
            <person name="Duvick J.P."/>
            <person name="Farman M.A."/>
            <person name="Gan P."/>
            <person name="Heiman D."/>
            <person name="Henrissat B."/>
            <person name="Howard R.J."/>
            <person name="Kabbage M."/>
            <person name="Koch C."/>
            <person name="Kracher B."/>
            <person name="Kubo Y."/>
            <person name="Law A.D."/>
            <person name="Lebrun M.-H."/>
            <person name="Lee Y.-H."/>
            <person name="Miyara I."/>
            <person name="Moore N."/>
            <person name="Neumann U."/>
            <person name="Nordstroem K."/>
            <person name="Panaccione D.G."/>
            <person name="Panstruga R."/>
            <person name="Place M."/>
            <person name="Proctor R.H."/>
            <person name="Prusky D."/>
            <person name="Rech G."/>
            <person name="Reinhardt R."/>
            <person name="Rollins J.A."/>
            <person name="Rounsley S."/>
            <person name="Schardl C.L."/>
            <person name="Schwartz D.C."/>
            <person name="Shenoy N."/>
            <person name="Shirasu K."/>
            <person name="Sikhakolli U.R."/>
            <person name="Stueber K."/>
            <person name="Sukno S.A."/>
            <person name="Sweigard J.A."/>
            <person name="Takano Y."/>
            <person name="Takahara H."/>
            <person name="Trail F."/>
            <person name="van der Does H.C."/>
            <person name="Voll L.M."/>
            <person name="Will I."/>
            <person name="Young S."/>
            <person name="Zeng Q."/>
            <person name="Zhang J."/>
            <person name="Zhou S."/>
            <person name="Dickman M.B."/>
            <person name="Schulze-Lefert P."/>
            <person name="Ver Loren van Themaat E."/>
            <person name="Ma L.-J."/>
            <person name="Vaillancourt L.J."/>
        </authorList>
    </citation>
    <scope>NUCLEOTIDE SEQUENCE [LARGE SCALE GENOMIC DNA]</scope>
    <source>
        <strain evidence="3">M1.001 / M2 / FGSC 10212</strain>
    </source>
</reference>